<dbReference type="EMBL" id="JACRTD010000007">
    <property type="protein sequence ID" value="MBC8585894.1"/>
    <property type="molecule type" value="Genomic_DNA"/>
</dbReference>
<dbReference type="PROSITE" id="PS51257">
    <property type="entry name" value="PROKAR_LIPOPROTEIN"/>
    <property type="match status" value="1"/>
</dbReference>
<keyword evidence="3" id="KW-1185">Reference proteome</keyword>
<dbReference type="InterPro" id="IPR025648">
    <property type="entry name" value="DUF4358"/>
</dbReference>
<protein>
    <submittedName>
        <fullName evidence="2">DUF4358 domain-containing protein</fullName>
    </submittedName>
</protein>
<evidence type="ECO:0000313" key="3">
    <source>
        <dbReference type="Proteomes" id="UP000623678"/>
    </source>
</evidence>
<name>A0A926ET59_9FIRM</name>
<proteinExistence type="predicted"/>
<sequence length="169" mass="19096">MKSVKYLCFFLALLLALAGCSDNEPQNAAVPQEHSSGEVLEEADPQGALDEIYKTIDMKGLEDADDTVLTEKFFIDTSKLEEYYVKYSSGRYGVADVFILKASPEDTPSIRESLEQVKLNRMKEFENYDIHNSYGIAQNAQVFEQGGYVIMLMLEDLDGAREIIDRYIP</sequence>
<dbReference type="Proteomes" id="UP000623678">
    <property type="component" value="Unassembled WGS sequence"/>
</dbReference>
<reference evidence="2" key="1">
    <citation type="submission" date="2020-08" db="EMBL/GenBank/DDBJ databases">
        <title>Genome public.</title>
        <authorList>
            <person name="Liu C."/>
            <person name="Sun Q."/>
        </authorList>
    </citation>
    <scope>NUCLEOTIDE SEQUENCE</scope>
    <source>
        <strain evidence="2">NSJ-64</strain>
    </source>
</reference>
<feature type="signal peptide" evidence="1">
    <location>
        <begin position="1"/>
        <end position="28"/>
    </location>
</feature>
<dbReference type="AlphaFoldDB" id="A0A926ET59"/>
<feature type="chain" id="PRO_5037864062" evidence="1">
    <location>
        <begin position="29"/>
        <end position="169"/>
    </location>
</feature>
<evidence type="ECO:0000313" key="2">
    <source>
        <dbReference type="EMBL" id="MBC8585894.1"/>
    </source>
</evidence>
<dbReference type="RefSeq" id="WP_262395603.1">
    <property type="nucleotide sequence ID" value="NZ_JACRTD010000007.1"/>
</dbReference>
<accession>A0A926ET59</accession>
<dbReference type="Pfam" id="PF14270">
    <property type="entry name" value="DUF4358"/>
    <property type="match status" value="1"/>
</dbReference>
<keyword evidence="1" id="KW-0732">Signal</keyword>
<evidence type="ECO:0000256" key="1">
    <source>
        <dbReference type="SAM" id="SignalP"/>
    </source>
</evidence>
<comment type="caution">
    <text evidence="2">The sequence shown here is derived from an EMBL/GenBank/DDBJ whole genome shotgun (WGS) entry which is preliminary data.</text>
</comment>
<gene>
    <name evidence="2" type="ORF">H8705_09890</name>
</gene>
<organism evidence="2 3">
    <name type="scientific">Youxingia wuxianensis</name>
    <dbReference type="NCBI Taxonomy" id="2763678"/>
    <lineage>
        <taxon>Bacteria</taxon>
        <taxon>Bacillati</taxon>
        <taxon>Bacillota</taxon>
        <taxon>Clostridia</taxon>
        <taxon>Eubacteriales</taxon>
        <taxon>Oscillospiraceae</taxon>
        <taxon>Youxingia</taxon>
    </lineage>
</organism>